<dbReference type="GO" id="GO:0003714">
    <property type="term" value="F:transcription corepressor activity"/>
    <property type="evidence" value="ECO:0007669"/>
    <property type="project" value="TreeGrafter"/>
</dbReference>
<evidence type="ECO:0000313" key="10">
    <source>
        <dbReference type="EMBL" id="CAI4215085.1"/>
    </source>
</evidence>
<evidence type="ECO:0000256" key="4">
    <source>
        <dbReference type="ARBA" id="ARBA00022853"/>
    </source>
</evidence>
<feature type="compositionally biased region" description="Low complexity" evidence="8">
    <location>
        <begin position="333"/>
        <end position="350"/>
    </location>
</feature>
<sequence length="509" mass="56341">MSSSDSLGGDNPIVIAPEVTFKKRRLINKKPAASWELKPFGNSARDDPSLVLRHWRRKTEGSGALAPTTEGDLSNGGGRRGGEGVCEDSAFAKYNVHVTVPQYSDDQYRLNLQSTEWTKDETDYLLLVAKEFDLRWPVIWDRYDFVPSALNGEAGADGDESKAIIPAPKERTLEELKARYYEVASKMMVLQKPEQYMTDAEKTLYTRSRDEAKEEESLLVEVRRIMARNERFNEERRELYRRLDYPHTDQDISSFKSSAGLQTLLQNLLAVDKSKKRKSIAPAEGTSPSTAPAPQATPVTETAPNRRDSIAASTTTTTAAAPQGPGHNRRESSSTVPTQTPTTTSGKKGTAPQEKKKLSQQEQTLYGVSHHDRLSSGQMQLRITNVLTELDFPARLTMPTYNITSQYERLLSSIINLLDVRKQGDKLDSELKVEQQKKALREAENKPAEEANASKDKEGAEAGATEDSAANASAATGEVSEKSGDAAQSEKRLRRRKQPLAPTAQAGVR</sequence>
<keyword evidence="11" id="KW-1185">Reference proteome</keyword>
<dbReference type="GO" id="GO:0000122">
    <property type="term" value="P:negative regulation of transcription by RNA polymerase II"/>
    <property type="evidence" value="ECO:0007669"/>
    <property type="project" value="TreeGrafter"/>
</dbReference>
<keyword evidence="6" id="KW-0804">Transcription</keyword>
<dbReference type="InterPro" id="IPR027109">
    <property type="entry name" value="Swc4/Dmap1"/>
</dbReference>
<dbReference type="AlphaFoldDB" id="A0A9P1H313"/>
<evidence type="ECO:0000256" key="5">
    <source>
        <dbReference type="ARBA" id="ARBA00023015"/>
    </source>
</evidence>
<evidence type="ECO:0000256" key="6">
    <source>
        <dbReference type="ARBA" id="ARBA00023163"/>
    </source>
</evidence>
<comment type="similarity">
    <text evidence="2">Belongs to the SWC4 family.</text>
</comment>
<feature type="compositionally biased region" description="Basic and acidic residues" evidence="8">
    <location>
        <begin position="438"/>
        <end position="460"/>
    </location>
</feature>
<dbReference type="OrthoDB" id="19740at2759"/>
<organism evidence="10 11">
    <name type="scientific">Parascedosporium putredinis</name>
    <dbReference type="NCBI Taxonomy" id="1442378"/>
    <lineage>
        <taxon>Eukaryota</taxon>
        <taxon>Fungi</taxon>
        <taxon>Dikarya</taxon>
        <taxon>Ascomycota</taxon>
        <taxon>Pezizomycotina</taxon>
        <taxon>Sordariomycetes</taxon>
        <taxon>Hypocreomycetidae</taxon>
        <taxon>Microascales</taxon>
        <taxon>Microascaceae</taxon>
        <taxon>Parascedosporium</taxon>
    </lineage>
</organism>
<dbReference type="InterPro" id="IPR032563">
    <property type="entry name" value="DAMP1_SANT-like"/>
</dbReference>
<dbReference type="GO" id="GO:0035267">
    <property type="term" value="C:NuA4 histone acetyltransferase complex"/>
    <property type="evidence" value="ECO:0007669"/>
    <property type="project" value="InterPro"/>
</dbReference>
<comment type="subcellular location">
    <subcellularLocation>
        <location evidence="1">Nucleus</location>
    </subcellularLocation>
</comment>
<gene>
    <name evidence="10" type="ORF">PPNO1_LOCUS4805</name>
</gene>
<evidence type="ECO:0000256" key="7">
    <source>
        <dbReference type="ARBA" id="ARBA00023242"/>
    </source>
</evidence>
<feature type="compositionally biased region" description="Basic and acidic residues" evidence="8">
    <location>
        <begin position="479"/>
        <end position="491"/>
    </location>
</feature>
<evidence type="ECO:0000256" key="8">
    <source>
        <dbReference type="SAM" id="MobiDB-lite"/>
    </source>
</evidence>
<keyword evidence="7" id="KW-0539">Nucleus</keyword>
<feature type="compositionally biased region" description="Low complexity" evidence="8">
    <location>
        <begin position="461"/>
        <end position="478"/>
    </location>
</feature>
<feature type="region of interest" description="Disordered" evidence="8">
    <location>
        <begin position="438"/>
        <end position="509"/>
    </location>
</feature>
<dbReference type="Proteomes" id="UP000838763">
    <property type="component" value="Unassembled WGS sequence"/>
</dbReference>
<evidence type="ECO:0000256" key="2">
    <source>
        <dbReference type="ARBA" id="ARBA00006918"/>
    </source>
</evidence>
<feature type="compositionally biased region" description="Low complexity" evidence="8">
    <location>
        <begin position="286"/>
        <end position="303"/>
    </location>
</feature>
<keyword evidence="5" id="KW-0805">Transcription regulation</keyword>
<dbReference type="PANTHER" id="PTHR12855:SF10">
    <property type="entry name" value="DNA METHYLTRANSFERASE 1-ASSOCIATED PROTEIN 1"/>
    <property type="match status" value="1"/>
</dbReference>
<keyword evidence="4" id="KW-0156">Chromatin regulator</keyword>
<evidence type="ECO:0000313" key="11">
    <source>
        <dbReference type="Proteomes" id="UP000838763"/>
    </source>
</evidence>
<dbReference type="GO" id="GO:0006281">
    <property type="term" value="P:DNA repair"/>
    <property type="evidence" value="ECO:0007669"/>
    <property type="project" value="InterPro"/>
</dbReference>
<feature type="domain" description="DAMP1 SANT/Myb-like" evidence="9">
    <location>
        <begin position="90"/>
        <end position="188"/>
    </location>
</feature>
<evidence type="ECO:0000259" key="9">
    <source>
        <dbReference type="Pfam" id="PF16282"/>
    </source>
</evidence>
<dbReference type="Pfam" id="PF16282">
    <property type="entry name" value="SANT_DAMP1_like"/>
    <property type="match status" value="1"/>
</dbReference>
<feature type="region of interest" description="Disordered" evidence="8">
    <location>
        <begin position="274"/>
        <end position="357"/>
    </location>
</feature>
<dbReference type="EMBL" id="CALLCH030000012">
    <property type="protein sequence ID" value="CAI4215085.1"/>
    <property type="molecule type" value="Genomic_DNA"/>
</dbReference>
<proteinExistence type="inferred from homology"/>
<evidence type="ECO:0000256" key="1">
    <source>
        <dbReference type="ARBA" id="ARBA00004123"/>
    </source>
</evidence>
<feature type="compositionally biased region" description="Low complexity" evidence="8">
    <location>
        <begin position="311"/>
        <end position="321"/>
    </location>
</feature>
<name>A0A9P1H313_9PEZI</name>
<evidence type="ECO:0000256" key="3">
    <source>
        <dbReference type="ARBA" id="ARBA00019132"/>
    </source>
</evidence>
<reference evidence="10" key="1">
    <citation type="submission" date="2022-11" db="EMBL/GenBank/DDBJ databases">
        <authorList>
            <person name="Scott C."/>
            <person name="Bruce N."/>
        </authorList>
    </citation>
    <scope>NUCLEOTIDE SEQUENCE</scope>
</reference>
<dbReference type="PANTHER" id="PTHR12855">
    <property type="entry name" value="DNA METHYLTRANSFERASE 1-ASSOCIATED PROTEIN 1 FAMILY MEMBER"/>
    <property type="match status" value="1"/>
</dbReference>
<dbReference type="GO" id="GO:0000812">
    <property type="term" value="C:Swr1 complex"/>
    <property type="evidence" value="ECO:0007669"/>
    <property type="project" value="TreeGrafter"/>
</dbReference>
<feature type="region of interest" description="Disordered" evidence="8">
    <location>
        <begin position="61"/>
        <end position="81"/>
    </location>
</feature>
<dbReference type="GO" id="GO:0006338">
    <property type="term" value="P:chromatin remodeling"/>
    <property type="evidence" value="ECO:0007669"/>
    <property type="project" value="InterPro"/>
</dbReference>
<dbReference type="Gene3D" id="1.10.10.60">
    <property type="entry name" value="Homeodomain-like"/>
    <property type="match status" value="1"/>
</dbReference>
<accession>A0A9P1H313</accession>
<protein>
    <recommendedName>
        <fullName evidence="3">SWR1-complex protein 4</fullName>
    </recommendedName>
</protein>
<comment type="caution">
    <text evidence="10">The sequence shown here is derived from an EMBL/GenBank/DDBJ whole genome shotgun (WGS) entry which is preliminary data.</text>
</comment>